<comment type="caution">
    <text evidence="8">The sequence shown here is derived from an EMBL/GenBank/DDBJ whole genome shotgun (WGS) entry which is preliminary data.</text>
</comment>
<keyword evidence="3" id="KW-0540">Nuclease</keyword>
<dbReference type="GO" id="GO:0003964">
    <property type="term" value="F:RNA-directed DNA polymerase activity"/>
    <property type="evidence" value="ECO:0007669"/>
    <property type="project" value="UniProtKB-KW"/>
</dbReference>
<reference evidence="8 9" key="1">
    <citation type="submission" date="2017-11" db="EMBL/GenBank/DDBJ databases">
        <title>De-novo sequencing of pomegranate (Punica granatum L.) genome.</title>
        <authorList>
            <person name="Akparov Z."/>
            <person name="Amiraslanov A."/>
            <person name="Hajiyeva S."/>
            <person name="Abbasov M."/>
            <person name="Kaur K."/>
            <person name="Hamwieh A."/>
            <person name="Solovyev V."/>
            <person name="Salamov A."/>
            <person name="Braich B."/>
            <person name="Kosarev P."/>
            <person name="Mahmoud A."/>
            <person name="Hajiyev E."/>
            <person name="Babayeva S."/>
            <person name="Izzatullayeva V."/>
            <person name="Mammadov A."/>
            <person name="Mammadov A."/>
            <person name="Sharifova S."/>
            <person name="Ojaghi J."/>
            <person name="Eynullazada K."/>
            <person name="Bayramov B."/>
            <person name="Abdulazimova A."/>
            <person name="Shahmuradov I."/>
        </authorList>
    </citation>
    <scope>NUCLEOTIDE SEQUENCE [LARGE SCALE GENOMIC DNA]</scope>
    <source>
        <strain evidence="9">cv. AG2017</strain>
        <tissue evidence="8">Leaf</tissue>
    </source>
</reference>
<protein>
    <recommendedName>
        <fullName evidence="7">Reverse transcriptase domain-containing protein</fullName>
    </recommendedName>
</protein>
<name>A0A2I0I009_PUNGR</name>
<dbReference type="CDD" id="cd01647">
    <property type="entry name" value="RT_LTR"/>
    <property type="match status" value="1"/>
</dbReference>
<dbReference type="InterPro" id="IPR012337">
    <property type="entry name" value="RNaseH-like_sf"/>
</dbReference>
<dbReference type="GO" id="GO:0004519">
    <property type="term" value="F:endonuclease activity"/>
    <property type="evidence" value="ECO:0007669"/>
    <property type="project" value="UniProtKB-KW"/>
</dbReference>
<dbReference type="InterPro" id="IPR000477">
    <property type="entry name" value="RT_dom"/>
</dbReference>
<evidence type="ECO:0000313" key="9">
    <source>
        <dbReference type="Proteomes" id="UP000233551"/>
    </source>
</evidence>
<evidence type="ECO:0000256" key="3">
    <source>
        <dbReference type="ARBA" id="ARBA00022722"/>
    </source>
</evidence>
<keyword evidence="2" id="KW-0548">Nucleotidyltransferase</keyword>
<dbReference type="GO" id="GO:0003676">
    <property type="term" value="F:nucleic acid binding"/>
    <property type="evidence" value="ECO:0007669"/>
    <property type="project" value="InterPro"/>
</dbReference>
<sequence>MPFGLSNAPSMFMRVMNKILRPFIGRCVIMYFDDILIYSADPEQHLVHLREILSVIRQEKLNAALKKCVFMRVKILFLGYIVFADGLRVDSSKVEAVRQWPKPANITEVWSFHGLASFYMRFIPHFNSIVALLTNCMKGNIFEWTEDELKVGIGAVLSTNGRPIVFFSEKLIGAKVRYNTYDVKFYDVVQAVKHWWHYLFHKEFILYTDYETLKHLHSHDKVSTRHASWVAYLERFTFVVKHKSGVTNRVADALSRRRSILSRMMVEPMIRKEVEKYVQRCKVCQVSKGTATNAGLYMPLPIPLQPWVDINMDFVLGLPHTQRCNDSIYVVVDRFSKMAHFIPCKKTTDVVRVAQLYFREVYRLHGLPVSIVFDRDTRFLSHFWLSLWKMVVYYVTPRGPLDLLPLVDKTRVHGKATDFIHGLQEIYEAVHNNLEKAARKYKTTADRRKRHVEFEVGDFVWAVLAKDRFPAGDYRKLAARKIGPVEVVEKISSNAYRLKLPSHIRTADVFNVKYLIPYAGDSSDDDDSRANSLYLRENDAAEDVINRYMEKNRF</sequence>
<dbReference type="Gene3D" id="3.30.420.10">
    <property type="entry name" value="Ribonuclease H-like superfamily/Ribonuclease H"/>
    <property type="match status" value="1"/>
</dbReference>
<keyword evidence="1" id="KW-0808">Transferase</keyword>
<keyword evidence="4" id="KW-0255">Endonuclease</keyword>
<dbReference type="InterPro" id="IPR041373">
    <property type="entry name" value="RT_RNaseH"/>
</dbReference>
<dbReference type="STRING" id="22663.A0A2I0I009"/>
<dbReference type="PROSITE" id="PS50878">
    <property type="entry name" value="RT_POL"/>
    <property type="match status" value="1"/>
</dbReference>
<dbReference type="SUPFAM" id="SSF53098">
    <property type="entry name" value="Ribonuclease H-like"/>
    <property type="match status" value="1"/>
</dbReference>
<evidence type="ECO:0000256" key="6">
    <source>
        <dbReference type="ARBA" id="ARBA00022918"/>
    </source>
</evidence>
<keyword evidence="9" id="KW-1185">Reference proteome</keyword>
<keyword evidence="5" id="KW-0378">Hydrolase</keyword>
<dbReference type="CDD" id="cd09274">
    <property type="entry name" value="RNase_HI_RT_Ty3"/>
    <property type="match status" value="1"/>
</dbReference>
<dbReference type="InterPro" id="IPR036397">
    <property type="entry name" value="RNaseH_sf"/>
</dbReference>
<dbReference type="Proteomes" id="UP000233551">
    <property type="component" value="Unassembled WGS sequence"/>
</dbReference>
<dbReference type="SUPFAM" id="SSF56672">
    <property type="entry name" value="DNA/RNA polymerases"/>
    <property type="match status" value="1"/>
</dbReference>
<evidence type="ECO:0000256" key="2">
    <source>
        <dbReference type="ARBA" id="ARBA00022695"/>
    </source>
</evidence>
<dbReference type="PANTHER" id="PTHR35046">
    <property type="entry name" value="ZINC KNUCKLE (CCHC-TYPE) FAMILY PROTEIN"/>
    <property type="match status" value="1"/>
</dbReference>
<evidence type="ECO:0000256" key="4">
    <source>
        <dbReference type="ARBA" id="ARBA00022759"/>
    </source>
</evidence>
<dbReference type="EMBL" id="PGOL01004466">
    <property type="protein sequence ID" value="PKI37301.1"/>
    <property type="molecule type" value="Genomic_DNA"/>
</dbReference>
<organism evidence="8 9">
    <name type="scientific">Punica granatum</name>
    <name type="common">Pomegranate</name>
    <dbReference type="NCBI Taxonomy" id="22663"/>
    <lineage>
        <taxon>Eukaryota</taxon>
        <taxon>Viridiplantae</taxon>
        <taxon>Streptophyta</taxon>
        <taxon>Embryophyta</taxon>
        <taxon>Tracheophyta</taxon>
        <taxon>Spermatophyta</taxon>
        <taxon>Magnoliopsida</taxon>
        <taxon>eudicotyledons</taxon>
        <taxon>Gunneridae</taxon>
        <taxon>Pentapetalae</taxon>
        <taxon>rosids</taxon>
        <taxon>malvids</taxon>
        <taxon>Myrtales</taxon>
        <taxon>Lythraceae</taxon>
        <taxon>Punica</taxon>
    </lineage>
</organism>
<dbReference type="Pfam" id="PF00078">
    <property type="entry name" value="RVT_1"/>
    <property type="match status" value="1"/>
</dbReference>
<evidence type="ECO:0000256" key="5">
    <source>
        <dbReference type="ARBA" id="ARBA00022801"/>
    </source>
</evidence>
<dbReference type="Gene3D" id="3.30.70.270">
    <property type="match status" value="2"/>
</dbReference>
<dbReference type="InterPro" id="IPR056924">
    <property type="entry name" value="SH3_Tf2-1"/>
</dbReference>
<dbReference type="PANTHER" id="PTHR35046:SF18">
    <property type="entry name" value="RNA-DIRECTED DNA POLYMERASE"/>
    <property type="match status" value="1"/>
</dbReference>
<proteinExistence type="predicted"/>
<feature type="domain" description="Reverse transcriptase" evidence="7">
    <location>
        <begin position="1"/>
        <end position="82"/>
    </location>
</feature>
<evidence type="ECO:0000259" key="7">
    <source>
        <dbReference type="PROSITE" id="PS50878"/>
    </source>
</evidence>
<dbReference type="GO" id="GO:0016787">
    <property type="term" value="F:hydrolase activity"/>
    <property type="evidence" value="ECO:0007669"/>
    <property type="project" value="UniProtKB-KW"/>
</dbReference>
<gene>
    <name evidence="8" type="ORF">CRG98_042296</name>
</gene>
<dbReference type="InterPro" id="IPR043128">
    <property type="entry name" value="Rev_trsase/Diguanyl_cyclase"/>
</dbReference>
<evidence type="ECO:0000313" key="8">
    <source>
        <dbReference type="EMBL" id="PKI37301.1"/>
    </source>
</evidence>
<dbReference type="AlphaFoldDB" id="A0A2I0I009"/>
<evidence type="ECO:0000256" key="1">
    <source>
        <dbReference type="ARBA" id="ARBA00022679"/>
    </source>
</evidence>
<dbReference type="FunFam" id="3.30.70.270:FF:000003">
    <property type="entry name" value="Transposon Ty3-G Gag-Pol polyprotein"/>
    <property type="match status" value="1"/>
</dbReference>
<dbReference type="Pfam" id="PF24626">
    <property type="entry name" value="SH3_Tf2-1"/>
    <property type="match status" value="1"/>
</dbReference>
<dbReference type="InterPro" id="IPR043502">
    <property type="entry name" value="DNA/RNA_pol_sf"/>
</dbReference>
<accession>A0A2I0I009</accession>
<keyword evidence="6" id="KW-0695">RNA-directed DNA polymerase</keyword>
<dbReference type="Pfam" id="PF17917">
    <property type="entry name" value="RT_RNaseH"/>
    <property type="match status" value="1"/>
</dbReference>